<proteinExistence type="predicted"/>
<feature type="region of interest" description="Disordered" evidence="2">
    <location>
        <begin position="1"/>
        <end position="24"/>
    </location>
</feature>
<dbReference type="EMBL" id="ATLV01019615">
    <property type="status" value="NOT_ANNOTATED_CDS"/>
    <property type="molecule type" value="Genomic_DNA"/>
</dbReference>
<dbReference type="Proteomes" id="UP000030765">
    <property type="component" value="Unassembled WGS sequence"/>
</dbReference>
<protein>
    <submittedName>
        <fullName evidence="3 4">Uncharacterized protein</fullName>
    </submittedName>
</protein>
<feature type="compositionally biased region" description="Low complexity" evidence="2">
    <location>
        <begin position="246"/>
        <end position="261"/>
    </location>
</feature>
<dbReference type="STRING" id="74873.A0A084W2F8"/>
<keyword evidence="1" id="KW-0175">Coiled coil</keyword>
<evidence type="ECO:0000256" key="2">
    <source>
        <dbReference type="SAM" id="MobiDB-lite"/>
    </source>
</evidence>
<keyword evidence="5" id="KW-1185">Reference proteome</keyword>
<dbReference type="AlphaFoldDB" id="A0A084W2F8"/>
<accession>A0A084W2F8</accession>
<feature type="coiled-coil region" evidence="1">
    <location>
        <begin position="66"/>
        <end position="93"/>
    </location>
</feature>
<evidence type="ECO:0000313" key="5">
    <source>
        <dbReference type="Proteomes" id="UP000030765"/>
    </source>
</evidence>
<evidence type="ECO:0000313" key="3">
    <source>
        <dbReference type="EMBL" id="KFB44402.1"/>
    </source>
</evidence>
<feature type="region of interest" description="Disordered" evidence="2">
    <location>
        <begin position="225"/>
        <end position="291"/>
    </location>
</feature>
<evidence type="ECO:0000313" key="4">
    <source>
        <dbReference type="EnsemblMetazoa" id="ASIC012347-PA"/>
    </source>
</evidence>
<sequence>MADEAMDTSDNLVEEGDAVQKPPDVKPLPLQFMKKFGKPLAKMSRDDLEEFVMQKICEAMVYKSQLGEERKRLDKLENVMLKYRQRLKDMHKQYSVLQVVHKRAVQDLQKRANKIAIPVKETRNVGLQVGFPQFPLMGHPTTMVQTEEDVKRKSGIAVISPKSNTISPESSTKGTASGAVWNGGQLTTIGQRVPTPVAGGIHPLPNVIRPSVPVNVTYMHNATPTSVTIKPADPSKPTVGIVNGLPGSSFPSSTATSSSGSNNGRPPLSAVQQQEQELMAGQQAEQKLQDIHSQQAQIAKIAACSSSKVDGGNSPTGITPIPPVCMNNGYVQIERKPISTRDAIVSYGDHTTDCYYTKRTVEPTAPQPQPGRASAASNSLIDLTDEEEPRGPFGGGSSFQRCLNL</sequence>
<gene>
    <name evidence="3" type="ORF">ZHAS_00012347</name>
</gene>
<feature type="region of interest" description="Disordered" evidence="2">
    <location>
        <begin position="361"/>
        <end position="405"/>
    </location>
</feature>
<dbReference type="EnsemblMetazoa" id="ASIC012347-RA">
    <property type="protein sequence ID" value="ASIC012347-PA"/>
    <property type="gene ID" value="ASIC012347"/>
</dbReference>
<reference evidence="4" key="2">
    <citation type="submission" date="2020-05" db="UniProtKB">
        <authorList>
            <consortium name="EnsemblMetazoa"/>
        </authorList>
    </citation>
    <scope>IDENTIFICATION</scope>
</reference>
<name>A0A084W2F8_ANOSI</name>
<dbReference type="VEuPathDB" id="VectorBase:ASIC012347"/>
<evidence type="ECO:0000256" key="1">
    <source>
        <dbReference type="SAM" id="Coils"/>
    </source>
</evidence>
<dbReference type="VEuPathDB" id="VectorBase:ASIS022276"/>
<feature type="compositionally biased region" description="Low complexity" evidence="2">
    <location>
        <begin position="272"/>
        <end position="286"/>
    </location>
</feature>
<feature type="compositionally biased region" description="Acidic residues" evidence="2">
    <location>
        <begin position="1"/>
        <end position="17"/>
    </location>
</feature>
<reference evidence="3 5" key="1">
    <citation type="journal article" date="2014" name="BMC Genomics">
        <title>Genome sequence of Anopheles sinensis provides insight into genetics basis of mosquito competence for malaria parasites.</title>
        <authorList>
            <person name="Zhou D."/>
            <person name="Zhang D."/>
            <person name="Ding G."/>
            <person name="Shi L."/>
            <person name="Hou Q."/>
            <person name="Ye Y."/>
            <person name="Xu Y."/>
            <person name="Zhou H."/>
            <person name="Xiong C."/>
            <person name="Li S."/>
            <person name="Yu J."/>
            <person name="Hong S."/>
            <person name="Yu X."/>
            <person name="Zou P."/>
            <person name="Chen C."/>
            <person name="Chang X."/>
            <person name="Wang W."/>
            <person name="Lv Y."/>
            <person name="Sun Y."/>
            <person name="Ma L."/>
            <person name="Shen B."/>
            <person name="Zhu C."/>
        </authorList>
    </citation>
    <scope>NUCLEOTIDE SEQUENCE [LARGE SCALE GENOMIC DNA]</scope>
</reference>
<dbReference type="OrthoDB" id="2434995at2759"/>
<organism evidence="3">
    <name type="scientific">Anopheles sinensis</name>
    <name type="common">Mosquito</name>
    <dbReference type="NCBI Taxonomy" id="74873"/>
    <lineage>
        <taxon>Eukaryota</taxon>
        <taxon>Metazoa</taxon>
        <taxon>Ecdysozoa</taxon>
        <taxon>Arthropoda</taxon>
        <taxon>Hexapoda</taxon>
        <taxon>Insecta</taxon>
        <taxon>Pterygota</taxon>
        <taxon>Neoptera</taxon>
        <taxon>Endopterygota</taxon>
        <taxon>Diptera</taxon>
        <taxon>Nematocera</taxon>
        <taxon>Culicoidea</taxon>
        <taxon>Culicidae</taxon>
        <taxon>Anophelinae</taxon>
        <taxon>Anopheles</taxon>
    </lineage>
</organism>
<dbReference type="EMBL" id="KE525275">
    <property type="protein sequence ID" value="KFB44402.1"/>
    <property type="molecule type" value="Genomic_DNA"/>
</dbReference>